<evidence type="ECO:0000313" key="2">
    <source>
        <dbReference type="EMBL" id="MBM0649936.1"/>
    </source>
</evidence>
<organism evidence="2 3">
    <name type="scientific">Capnocytophaga genosp. AHN8471</name>
    <dbReference type="NCBI Taxonomy" id="327574"/>
    <lineage>
        <taxon>Bacteria</taxon>
        <taxon>Pseudomonadati</taxon>
        <taxon>Bacteroidota</taxon>
        <taxon>Flavobacteriia</taxon>
        <taxon>Flavobacteriales</taxon>
        <taxon>Flavobacteriaceae</taxon>
        <taxon>Capnocytophaga</taxon>
    </lineage>
</organism>
<feature type="domain" description="KAP NTPase" evidence="1">
    <location>
        <begin position="4"/>
        <end position="249"/>
    </location>
</feature>
<dbReference type="InterPro" id="IPR027417">
    <property type="entry name" value="P-loop_NTPase"/>
</dbReference>
<protein>
    <submittedName>
        <fullName evidence="2">NTPase KAP</fullName>
    </submittedName>
</protein>
<evidence type="ECO:0000259" key="1">
    <source>
        <dbReference type="Pfam" id="PF07693"/>
    </source>
</evidence>
<dbReference type="InterPro" id="IPR011646">
    <property type="entry name" value="KAP_P-loop"/>
</dbReference>
<name>A0ABS1YUN9_9FLAO</name>
<dbReference type="Pfam" id="PF07693">
    <property type="entry name" value="KAP_NTPase"/>
    <property type="match status" value="1"/>
</dbReference>
<reference evidence="2 3" key="1">
    <citation type="submission" date="2021-01" db="EMBL/GenBank/DDBJ databases">
        <title>Evidence that Capnocytophaga endodontalis is a later homotypic synonym for Capnocytophaga genospecies AHN8471, and request for opinion on proposed recognition of strain AHN8471 as type strain of the species.</title>
        <authorList>
            <person name="Nicholson A.C."/>
            <person name="Hopper C.L."/>
            <person name="Gulvik C.A."/>
            <person name="Mcquiston J.R."/>
            <person name="Lau E.F."/>
        </authorList>
    </citation>
    <scope>NUCLEOTIDE SEQUENCE [LARGE SCALE GENOMIC DNA]</scope>
    <source>
        <strain evidence="2 3">AHN9576</strain>
    </source>
</reference>
<dbReference type="Gene3D" id="3.40.50.300">
    <property type="entry name" value="P-loop containing nucleotide triphosphate hydrolases"/>
    <property type="match status" value="1"/>
</dbReference>
<gene>
    <name evidence="2" type="ORF">JNB19_04060</name>
</gene>
<dbReference type="EMBL" id="JAEUAH010000004">
    <property type="protein sequence ID" value="MBM0649936.1"/>
    <property type="molecule type" value="Genomic_DNA"/>
</dbReference>
<dbReference type="SUPFAM" id="SSF52540">
    <property type="entry name" value="P-loop containing nucleoside triphosphate hydrolases"/>
    <property type="match status" value="1"/>
</dbReference>
<dbReference type="RefSeq" id="WP_203092924.1">
    <property type="nucleotide sequence ID" value="NZ_JAESPH010000002.1"/>
</dbReference>
<keyword evidence="3" id="KW-1185">Reference proteome</keyword>
<sequence length="624" mass="72612">MEKIINVVKDYLTRETNNALLITGQWGVGKTYFFNNTLSEKIKEINIKGKTNSNYTPIRVSLFGVANIDDIGRKIFTELFPRLEKGTKIGKGIAKLLLSIPITKTFIPEKIPELISEFEADNETKNNMINSMTNRIVICFDDLERASTDFPIENLIGYINNLTENYDLKALIIGNTDEIESKIFKKIKEKLIGVEIEFDNDIKLVFDNIVKKKFHQDESNKNTYEEFLENEKDFICSFFNEDYKNIRTLLIVLECYKYIYSAIIGLNSEPLEEYRNDLIKSTLLFTIAITIEFKKGNLSKKDKETMSNETWASLDFKNLLGGNKNIQEAKKKEEINPKKLRNEYYIGSIYRFYETIFDYIIGLDTFIEKKFIEEAKQKYGISQNENLSDSYKALNEISTDVIFKISNEEYKKQLKKVLQYVDKGEYELDSYLGVYNHIIKFGDPLEIGEENLKNRIIAGIEKGKNNLEYNHELANMSQILQFPNSMDEYAKEILQFCLTINEEKQQEIHKKESAALEKLLEPDKFEEFKKVAVEKATIPIFAYIESKLIFDFYDKNIPLREDIANFIKERVVTHAPFAVLNLEKNFYTQLQQSIEEKANLLKSGPEWVTCSKFNELLKSIASKQ</sequence>
<accession>A0ABS1YUN9</accession>
<evidence type="ECO:0000313" key="3">
    <source>
        <dbReference type="Proteomes" id="UP000603506"/>
    </source>
</evidence>
<dbReference type="Proteomes" id="UP000603506">
    <property type="component" value="Unassembled WGS sequence"/>
</dbReference>
<proteinExistence type="predicted"/>
<comment type="caution">
    <text evidence="2">The sequence shown here is derived from an EMBL/GenBank/DDBJ whole genome shotgun (WGS) entry which is preliminary data.</text>
</comment>